<gene>
    <name evidence="2" type="ORF">Ctob_004537</name>
</gene>
<evidence type="ECO:0000256" key="1">
    <source>
        <dbReference type="SAM" id="Coils"/>
    </source>
</evidence>
<dbReference type="EMBL" id="JWZX01002366">
    <property type="protein sequence ID" value="KOO29763.1"/>
    <property type="molecule type" value="Genomic_DNA"/>
</dbReference>
<keyword evidence="1" id="KW-0175">Coiled coil</keyword>
<name>A0A0M0JUF8_9EUKA</name>
<feature type="coiled-coil region" evidence="1">
    <location>
        <begin position="172"/>
        <end position="206"/>
    </location>
</feature>
<evidence type="ECO:0000313" key="2">
    <source>
        <dbReference type="EMBL" id="KOO29763.1"/>
    </source>
</evidence>
<sequence>MMARTLYDGQAYELALQLAHRALEEAAAEVGGKSENEASARQRGVTLARNVLAVAADELAQQGWAITLALNEALERRVPNVLAAAQAAKRAAMDAAGACDAQLGDADLRSKHSVEELGKLETKRAQSTALLERILELLRSLEREETEQLTGAQVAQKTVDEAREQQRASDAMRAMGMQVQALCEENERLRAERDEAREMRDDLLGATEHANPFGELVAALPASAELPWDEMAAVPLASPSAALASSPLTNPDKLLKANLHEGHWKLVRQSGGHPVYKRTVLYEGEDRAKEQTFSHAATPSDWRSILNSISDLRAQDSNVSVAMPPGGDGQLGLFLRLNECHRKRKEKEGELSQVQEEICMLESEWGYDYEYSPVP</sequence>
<accession>A0A0M0JUF8</accession>
<comment type="caution">
    <text evidence="2">The sequence shown here is derived from an EMBL/GenBank/DDBJ whole genome shotgun (WGS) entry which is preliminary data.</text>
</comment>
<dbReference type="Proteomes" id="UP000037460">
    <property type="component" value="Unassembled WGS sequence"/>
</dbReference>
<evidence type="ECO:0000313" key="3">
    <source>
        <dbReference type="Proteomes" id="UP000037460"/>
    </source>
</evidence>
<reference evidence="3" key="1">
    <citation type="journal article" date="2015" name="PLoS Genet.">
        <title>Genome Sequence and Transcriptome Analyses of Chrysochromulina tobin: Metabolic Tools for Enhanced Algal Fitness in the Prominent Order Prymnesiales (Haptophyceae).</title>
        <authorList>
            <person name="Hovde B.T."/>
            <person name="Deodato C.R."/>
            <person name="Hunsperger H.M."/>
            <person name="Ryken S.A."/>
            <person name="Yost W."/>
            <person name="Jha R.K."/>
            <person name="Patterson J."/>
            <person name="Monnat R.J. Jr."/>
            <person name="Barlow S.B."/>
            <person name="Starkenburg S.R."/>
            <person name="Cattolico R.A."/>
        </authorList>
    </citation>
    <scope>NUCLEOTIDE SEQUENCE</scope>
    <source>
        <strain evidence="3">CCMP291</strain>
    </source>
</reference>
<keyword evidence="3" id="KW-1185">Reference proteome</keyword>
<dbReference type="AlphaFoldDB" id="A0A0M0JUF8"/>
<organism evidence="2 3">
    <name type="scientific">Chrysochromulina tobinii</name>
    <dbReference type="NCBI Taxonomy" id="1460289"/>
    <lineage>
        <taxon>Eukaryota</taxon>
        <taxon>Haptista</taxon>
        <taxon>Haptophyta</taxon>
        <taxon>Prymnesiophyceae</taxon>
        <taxon>Prymnesiales</taxon>
        <taxon>Chrysochromulinaceae</taxon>
        <taxon>Chrysochromulina</taxon>
    </lineage>
</organism>
<protein>
    <submittedName>
        <fullName evidence="2">Sel1 domain-containing protein</fullName>
    </submittedName>
</protein>
<proteinExistence type="predicted"/>